<dbReference type="Pfam" id="PF00596">
    <property type="entry name" value="Aldolase_II"/>
    <property type="match status" value="1"/>
</dbReference>
<accession>A0ABR4P3M9</accession>
<evidence type="ECO:0000313" key="6">
    <source>
        <dbReference type="Proteomes" id="UP001629113"/>
    </source>
</evidence>
<feature type="binding site" evidence="2">
    <location>
        <position position="136"/>
    </location>
    <ligand>
        <name>Zn(2+)</name>
        <dbReference type="ChEBI" id="CHEBI:29105"/>
    </ligand>
</feature>
<name>A0ABR4P3M9_9HELO</name>
<keyword evidence="2" id="KW-0862">Zinc</keyword>
<comment type="cofactor">
    <cofactor evidence="2">
        <name>Zn(2+)</name>
        <dbReference type="ChEBI" id="CHEBI:29105"/>
    </cofactor>
    <text evidence="2">Binds 1 zinc ion per subunit.</text>
</comment>
<dbReference type="EMBL" id="JBFCZG010000010">
    <property type="protein sequence ID" value="KAL3417881.1"/>
    <property type="molecule type" value="Genomic_DNA"/>
</dbReference>
<keyword evidence="6" id="KW-1185">Reference proteome</keyword>
<keyword evidence="1 2" id="KW-0963">Cytoplasm</keyword>
<comment type="function">
    <text evidence="2">Catalyzes the dehydration of methylthioribulose-1-phosphate (MTRu-1-P) into 2,3-diketo-5-methylthiopentyl-1-phosphate (DK-MTP-1-P).</text>
</comment>
<feature type="binding site" evidence="2">
    <location>
        <position position="116"/>
    </location>
    <ligand>
        <name>substrate</name>
    </ligand>
</feature>
<keyword evidence="2" id="KW-0486">Methionine biosynthesis</keyword>
<dbReference type="SMART" id="SM01007">
    <property type="entry name" value="Aldolase_II"/>
    <property type="match status" value="1"/>
</dbReference>
<organism evidence="5 6">
    <name type="scientific">Phlyctema vagabunda</name>
    <dbReference type="NCBI Taxonomy" id="108571"/>
    <lineage>
        <taxon>Eukaryota</taxon>
        <taxon>Fungi</taxon>
        <taxon>Dikarya</taxon>
        <taxon>Ascomycota</taxon>
        <taxon>Pezizomycotina</taxon>
        <taxon>Leotiomycetes</taxon>
        <taxon>Helotiales</taxon>
        <taxon>Dermateaceae</taxon>
        <taxon>Phlyctema</taxon>
    </lineage>
</organism>
<comment type="caution">
    <text evidence="5">The sequence shown here is derived from an EMBL/GenBank/DDBJ whole genome shotgun (WGS) entry which is preliminary data.</text>
</comment>
<evidence type="ECO:0000256" key="3">
    <source>
        <dbReference type="SAM" id="MobiDB-lite"/>
    </source>
</evidence>
<evidence type="ECO:0000313" key="5">
    <source>
        <dbReference type="EMBL" id="KAL3417881.1"/>
    </source>
</evidence>
<sequence>MATPTTTSSREARSKGEGEGEGREGENDHLVQSTDPQHPANLIPELCRKFWTLGWVTGTGGGASIRDGDLVYLAPSGVQKELMSPEDIYVLSMRAQVDPKQRIYLRSPAAFKPSQCTPLFMAAFTKRDAACCIHTHSQWAVLITLLLETSGAASPSTSAISTSTTTTPARNVFEINNIEQIKGFTRGWQKAGNLGYHDTLRIPVIENTPFEEDLTESLEQAMHDFPDAPAVLVRRHGVYVWGDSVAKAKTMAESLDYLLQLAVEMRRLGLPWISDIA</sequence>
<dbReference type="PANTHER" id="PTHR10640:SF7">
    <property type="entry name" value="METHYLTHIORIBULOSE-1-PHOSPHATE DEHYDRATASE"/>
    <property type="match status" value="1"/>
</dbReference>
<comment type="subcellular location">
    <subcellularLocation>
        <location evidence="2">Cytoplasm</location>
    </subcellularLocation>
</comment>
<feature type="region of interest" description="Disordered" evidence="3">
    <location>
        <begin position="1"/>
        <end position="40"/>
    </location>
</feature>
<comment type="pathway">
    <text evidence="2">Amino-acid biosynthesis; L-methionine biosynthesis via salvage pathway; L-methionine from S-methyl-5-thio-alpha-D-ribose 1-phosphate: step 2/6.</text>
</comment>
<keyword evidence="2" id="KW-0028">Amino-acid biosynthesis</keyword>
<dbReference type="PANTHER" id="PTHR10640">
    <property type="entry name" value="METHYLTHIORIBULOSE-1-PHOSPHATE DEHYDRATASE"/>
    <property type="match status" value="1"/>
</dbReference>
<keyword evidence="2" id="KW-0479">Metal-binding</keyword>
<dbReference type="InterPro" id="IPR001303">
    <property type="entry name" value="Aldolase_II/adducin_N"/>
</dbReference>
<dbReference type="InterPro" id="IPR036409">
    <property type="entry name" value="Aldolase_II/adducin_N_sf"/>
</dbReference>
<evidence type="ECO:0000256" key="2">
    <source>
        <dbReference type="HAMAP-Rule" id="MF_03116"/>
    </source>
</evidence>
<proteinExistence type="inferred from homology"/>
<keyword evidence="2" id="KW-0456">Lyase</keyword>
<feature type="binding site" evidence="2">
    <location>
        <position position="134"/>
    </location>
    <ligand>
        <name>Zn(2+)</name>
        <dbReference type="ChEBI" id="CHEBI:29105"/>
    </ligand>
</feature>
<evidence type="ECO:0000259" key="4">
    <source>
        <dbReference type="SMART" id="SM01007"/>
    </source>
</evidence>
<comment type="similarity">
    <text evidence="2">Belongs to the aldolase class II family. MtnB subfamily.</text>
</comment>
<feature type="binding site" evidence="2">
    <location>
        <position position="236"/>
    </location>
    <ligand>
        <name>Zn(2+)</name>
        <dbReference type="ChEBI" id="CHEBI:29105"/>
    </ligand>
</feature>
<dbReference type="SUPFAM" id="SSF53639">
    <property type="entry name" value="AraD/HMP-PK domain-like"/>
    <property type="match status" value="1"/>
</dbReference>
<comment type="catalytic activity">
    <reaction evidence="2">
        <text>5-(methylsulfanyl)-D-ribulose 1-phosphate = 5-methylsulfanyl-2,3-dioxopentyl phosphate + H2O</text>
        <dbReference type="Rhea" id="RHEA:15549"/>
        <dbReference type="ChEBI" id="CHEBI:15377"/>
        <dbReference type="ChEBI" id="CHEBI:58548"/>
        <dbReference type="ChEBI" id="CHEBI:58828"/>
        <dbReference type="EC" id="4.2.1.109"/>
    </reaction>
</comment>
<feature type="domain" description="Class II aldolase/adducin N-terminal" evidence="4">
    <location>
        <begin position="41"/>
        <end position="263"/>
    </location>
</feature>
<feature type="compositionally biased region" description="Basic and acidic residues" evidence="3">
    <location>
        <begin position="10"/>
        <end position="29"/>
    </location>
</feature>
<dbReference type="Gene3D" id="3.40.225.10">
    <property type="entry name" value="Class II aldolase/adducin N-terminal domain"/>
    <property type="match status" value="1"/>
</dbReference>
<evidence type="ECO:0000256" key="1">
    <source>
        <dbReference type="ARBA" id="ARBA00022490"/>
    </source>
</evidence>
<reference evidence="5 6" key="1">
    <citation type="submission" date="2024-06" db="EMBL/GenBank/DDBJ databases">
        <title>Complete genome of Phlyctema vagabunda strain 19-DSS-EL-015.</title>
        <authorList>
            <person name="Fiorenzani C."/>
        </authorList>
    </citation>
    <scope>NUCLEOTIDE SEQUENCE [LARGE SCALE GENOMIC DNA]</scope>
    <source>
        <strain evidence="5 6">19-DSS-EL-015</strain>
    </source>
</reference>
<gene>
    <name evidence="2" type="primary">MDE1</name>
    <name evidence="5" type="ORF">PVAG01_10891</name>
</gene>
<dbReference type="InterPro" id="IPR027514">
    <property type="entry name" value="Salvage_MtnB_euk"/>
</dbReference>
<dbReference type="EC" id="4.2.1.109" evidence="2"/>
<protein>
    <recommendedName>
        <fullName evidence="2">Methylthioribulose-1-phosphate dehydratase</fullName>
        <shortName evidence="2">MTRu-1-P dehydratase</shortName>
        <ecNumber evidence="2">4.2.1.109</ecNumber>
    </recommendedName>
</protein>
<feature type="active site" description="Proton donor/acceptor" evidence="2">
    <location>
        <position position="179"/>
    </location>
</feature>
<dbReference type="Proteomes" id="UP001629113">
    <property type="component" value="Unassembled WGS sequence"/>
</dbReference>
<dbReference type="HAMAP" id="MF_03116">
    <property type="entry name" value="Salvage_MtnB_euk"/>
    <property type="match status" value="1"/>
</dbReference>